<dbReference type="InterPro" id="IPR050570">
    <property type="entry name" value="Cell_wall_metabolism_enzyme"/>
</dbReference>
<keyword evidence="3" id="KW-1185">Reference proteome</keyword>
<dbReference type="Pfam" id="PF01551">
    <property type="entry name" value="Peptidase_M23"/>
    <property type="match status" value="1"/>
</dbReference>
<dbReference type="PANTHER" id="PTHR21666:SF285">
    <property type="entry name" value="M23 FAMILY METALLOPEPTIDASE"/>
    <property type="match status" value="1"/>
</dbReference>
<evidence type="ECO:0000259" key="1">
    <source>
        <dbReference type="Pfam" id="PF01551"/>
    </source>
</evidence>
<sequence length="288" mass="29979">MTGLTRRALVAGGMAALALPGLGTPVRALAQVGAALPPDWAARLSQGGWLRGVAPAGAAALALDGVPLPLASDRGFLIGFDRDAQATSMLAITDSAGAVSQVPLSVAPRDWQIERVDAPLRPPGVPDAEFLARRATERAQIDAARAQRTTAQGWRQAMVRPAPGRFSGRFGAQRIYRGQPGAYHGGLDMASPTGTPFVAPADGVVVLAAEAPFTLEGRLLMLDHGMGLGSAFLHCSSHLARVGEAVSRGQPLGTVGMTGRATGPHLHWALAWQMGTVMRRLDPLLFLG</sequence>
<dbReference type="InterPro" id="IPR016047">
    <property type="entry name" value="M23ase_b-sheet_dom"/>
</dbReference>
<dbReference type="SUPFAM" id="SSF51261">
    <property type="entry name" value="Duplicated hybrid motif"/>
    <property type="match status" value="1"/>
</dbReference>
<protein>
    <submittedName>
        <fullName evidence="2">Murein DD-endopeptidase MepM/ murein hydrolase activator NlpD</fullName>
    </submittedName>
</protein>
<dbReference type="CDD" id="cd12797">
    <property type="entry name" value="M23_peptidase"/>
    <property type="match status" value="1"/>
</dbReference>
<proteinExistence type="predicted"/>
<dbReference type="RefSeq" id="WP_309804870.1">
    <property type="nucleotide sequence ID" value="NZ_JAVDRD010000003.1"/>
</dbReference>
<organism evidence="2 3">
    <name type="scientific">Novosphingobium capsulatum</name>
    <dbReference type="NCBI Taxonomy" id="13688"/>
    <lineage>
        <taxon>Bacteria</taxon>
        <taxon>Pseudomonadati</taxon>
        <taxon>Pseudomonadota</taxon>
        <taxon>Alphaproteobacteria</taxon>
        <taxon>Sphingomonadales</taxon>
        <taxon>Sphingomonadaceae</taxon>
        <taxon>Novosphingobium</taxon>
    </lineage>
</organism>
<name>A0ABU1MKB6_9SPHN</name>
<gene>
    <name evidence="2" type="ORF">J2792_001656</name>
</gene>
<dbReference type="PANTHER" id="PTHR21666">
    <property type="entry name" value="PEPTIDASE-RELATED"/>
    <property type="match status" value="1"/>
</dbReference>
<dbReference type="Gene3D" id="2.70.70.10">
    <property type="entry name" value="Glucose Permease (Domain IIA)"/>
    <property type="match status" value="1"/>
</dbReference>
<dbReference type="InterPro" id="IPR011055">
    <property type="entry name" value="Dup_hybrid_motif"/>
</dbReference>
<keyword evidence="2" id="KW-0378">Hydrolase</keyword>
<dbReference type="GO" id="GO:0016787">
    <property type="term" value="F:hydrolase activity"/>
    <property type="evidence" value="ECO:0007669"/>
    <property type="project" value="UniProtKB-KW"/>
</dbReference>
<accession>A0ABU1MKB6</accession>
<reference evidence="2 3" key="1">
    <citation type="submission" date="2023-07" db="EMBL/GenBank/DDBJ databases">
        <title>Sorghum-associated microbial communities from plants grown in Nebraska, USA.</title>
        <authorList>
            <person name="Schachtman D."/>
        </authorList>
    </citation>
    <scope>NUCLEOTIDE SEQUENCE [LARGE SCALE GENOMIC DNA]</scope>
    <source>
        <strain evidence="2 3">DS1027</strain>
    </source>
</reference>
<feature type="domain" description="M23ase beta-sheet core" evidence="1">
    <location>
        <begin position="183"/>
        <end position="272"/>
    </location>
</feature>
<evidence type="ECO:0000313" key="3">
    <source>
        <dbReference type="Proteomes" id="UP001184150"/>
    </source>
</evidence>
<evidence type="ECO:0000313" key="2">
    <source>
        <dbReference type="EMBL" id="MDR6510790.1"/>
    </source>
</evidence>
<dbReference type="PROSITE" id="PS51318">
    <property type="entry name" value="TAT"/>
    <property type="match status" value="1"/>
</dbReference>
<dbReference type="EMBL" id="JAVDRD010000003">
    <property type="protein sequence ID" value="MDR6510790.1"/>
    <property type="molecule type" value="Genomic_DNA"/>
</dbReference>
<comment type="caution">
    <text evidence="2">The sequence shown here is derived from an EMBL/GenBank/DDBJ whole genome shotgun (WGS) entry which is preliminary data.</text>
</comment>
<dbReference type="Proteomes" id="UP001184150">
    <property type="component" value="Unassembled WGS sequence"/>
</dbReference>
<dbReference type="InterPro" id="IPR006311">
    <property type="entry name" value="TAT_signal"/>
</dbReference>